<evidence type="ECO:0000256" key="8">
    <source>
        <dbReference type="ARBA" id="ARBA00023136"/>
    </source>
</evidence>
<dbReference type="AlphaFoldDB" id="A0A9P6GX37"/>
<evidence type="ECO:0000313" key="12">
    <source>
        <dbReference type="Proteomes" id="UP000740883"/>
    </source>
</evidence>
<dbReference type="GO" id="GO:0005460">
    <property type="term" value="F:UDP-glucose transmembrane transporter activity"/>
    <property type="evidence" value="ECO:0007669"/>
    <property type="project" value="TreeGrafter"/>
</dbReference>
<dbReference type="InterPro" id="IPR037185">
    <property type="entry name" value="EmrE-like"/>
</dbReference>
<accession>A0A9P6GX37</accession>
<dbReference type="SUPFAM" id="SSF103481">
    <property type="entry name" value="Multidrug resistance efflux transporter EmrE"/>
    <property type="match status" value="1"/>
</dbReference>
<dbReference type="EMBL" id="SBJO01000262">
    <property type="protein sequence ID" value="KAF9761743.1"/>
    <property type="molecule type" value="Genomic_DNA"/>
</dbReference>
<feature type="transmembrane region" description="Helical" evidence="10">
    <location>
        <begin position="90"/>
        <end position="108"/>
    </location>
</feature>
<feature type="transmembrane region" description="Helical" evidence="10">
    <location>
        <begin position="20"/>
        <end position="40"/>
    </location>
</feature>
<dbReference type="OrthoDB" id="1601at2759"/>
<evidence type="ECO:0000256" key="5">
    <source>
        <dbReference type="ARBA" id="ARBA00022692"/>
    </source>
</evidence>
<feature type="transmembrane region" description="Helical" evidence="10">
    <location>
        <begin position="298"/>
        <end position="316"/>
    </location>
</feature>
<feature type="transmembrane region" description="Helical" evidence="10">
    <location>
        <begin position="243"/>
        <end position="264"/>
    </location>
</feature>
<dbReference type="Pfam" id="PF08449">
    <property type="entry name" value="UAA"/>
    <property type="match status" value="1"/>
</dbReference>
<evidence type="ECO:0000256" key="1">
    <source>
        <dbReference type="ARBA" id="ARBA00004477"/>
    </source>
</evidence>
<comment type="similarity">
    <text evidence="2">Belongs to the nucleotide-sugar transporter family. SLC35B subfamily.</text>
</comment>
<evidence type="ECO:0000256" key="4">
    <source>
        <dbReference type="ARBA" id="ARBA00022597"/>
    </source>
</evidence>
<evidence type="ECO:0000256" key="6">
    <source>
        <dbReference type="ARBA" id="ARBA00022824"/>
    </source>
</evidence>
<keyword evidence="7 10" id="KW-1133">Transmembrane helix</keyword>
<keyword evidence="4" id="KW-0762">Sugar transport</keyword>
<evidence type="ECO:0000256" key="10">
    <source>
        <dbReference type="SAM" id="Phobius"/>
    </source>
</evidence>
<feature type="transmembrane region" description="Helical" evidence="10">
    <location>
        <begin position="114"/>
        <end position="138"/>
    </location>
</feature>
<dbReference type="InterPro" id="IPR013657">
    <property type="entry name" value="SCL35B1-4/HUT1"/>
</dbReference>
<evidence type="ECO:0000256" key="9">
    <source>
        <dbReference type="ARBA" id="ARBA00041103"/>
    </source>
</evidence>
<reference evidence="11 12" key="1">
    <citation type="journal article" date="2020" name="Genome Biol. Evol.">
        <title>Comparative genomics of strictly vertically transmitted, feminizing microsporidia endosymbionts of amphipod crustaceans.</title>
        <authorList>
            <person name="Cormier A."/>
            <person name="Chebbi M.A."/>
            <person name="Giraud I."/>
            <person name="Wattier R."/>
            <person name="Teixeira M."/>
            <person name="Gilbert C."/>
            <person name="Rigaud T."/>
            <person name="Cordaux R."/>
        </authorList>
    </citation>
    <scope>NUCLEOTIDE SEQUENCE [LARGE SCALE GENOMIC DNA]</scope>
    <source>
        <strain evidence="11 12">Ou3-Ou53</strain>
    </source>
</reference>
<dbReference type="Proteomes" id="UP000740883">
    <property type="component" value="Unassembled WGS sequence"/>
</dbReference>
<keyword evidence="3" id="KW-0813">Transport</keyword>
<gene>
    <name evidence="11" type="primary">hut1</name>
    <name evidence="11" type="ORF">NGRA_2419</name>
</gene>
<name>A0A9P6GX37_9MICR</name>
<organism evidence="11 12">
    <name type="scientific">Nosema granulosis</name>
    <dbReference type="NCBI Taxonomy" id="83296"/>
    <lineage>
        <taxon>Eukaryota</taxon>
        <taxon>Fungi</taxon>
        <taxon>Fungi incertae sedis</taxon>
        <taxon>Microsporidia</taxon>
        <taxon>Nosematidae</taxon>
        <taxon>Nosema</taxon>
    </lineage>
</organism>
<evidence type="ECO:0000256" key="3">
    <source>
        <dbReference type="ARBA" id="ARBA00022448"/>
    </source>
</evidence>
<proteinExistence type="inferred from homology"/>
<comment type="subcellular location">
    <subcellularLocation>
        <location evidence="1">Endoplasmic reticulum membrane</location>
        <topology evidence="1">Multi-pass membrane protein</topology>
    </subcellularLocation>
</comment>
<dbReference type="GO" id="GO:0000139">
    <property type="term" value="C:Golgi membrane"/>
    <property type="evidence" value="ECO:0007669"/>
    <property type="project" value="TreeGrafter"/>
</dbReference>
<keyword evidence="12" id="KW-1185">Reference proteome</keyword>
<feature type="transmembrane region" description="Helical" evidence="10">
    <location>
        <begin position="214"/>
        <end position="231"/>
    </location>
</feature>
<dbReference type="GO" id="GO:0005459">
    <property type="term" value="F:UDP-galactose transmembrane transporter activity"/>
    <property type="evidence" value="ECO:0007669"/>
    <property type="project" value="TreeGrafter"/>
</dbReference>
<keyword evidence="5 10" id="KW-0812">Transmembrane</keyword>
<dbReference type="PANTHER" id="PTHR10778:SF10">
    <property type="entry name" value="SOLUTE CARRIER FAMILY 35 MEMBER B1"/>
    <property type="match status" value="1"/>
</dbReference>
<comment type="caution">
    <text evidence="11">The sequence shown here is derived from an EMBL/GenBank/DDBJ whole genome shotgun (WGS) entry which is preliminary data.</text>
</comment>
<evidence type="ECO:0000256" key="2">
    <source>
        <dbReference type="ARBA" id="ARBA00010694"/>
    </source>
</evidence>
<keyword evidence="6" id="KW-0256">Endoplasmic reticulum</keyword>
<dbReference type="GO" id="GO:0005789">
    <property type="term" value="C:endoplasmic reticulum membrane"/>
    <property type="evidence" value="ECO:0007669"/>
    <property type="project" value="UniProtKB-SubCell"/>
</dbReference>
<keyword evidence="8 10" id="KW-0472">Membrane</keyword>
<evidence type="ECO:0000313" key="11">
    <source>
        <dbReference type="EMBL" id="KAF9761743.1"/>
    </source>
</evidence>
<protein>
    <recommendedName>
        <fullName evidence="9">UDP-galactose transporter homolog 1</fullName>
    </recommendedName>
</protein>
<evidence type="ECO:0000256" key="7">
    <source>
        <dbReference type="ARBA" id="ARBA00022989"/>
    </source>
</evidence>
<feature type="transmembrane region" description="Helical" evidence="10">
    <location>
        <begin position="170"/>
        <end position="193"/>
    </location>
</feature>
<dbReference type="PANTHER" id="PTHR10778">
    <property type="entry name" value="SOLUTE CARRIER FAMILY 35 MEMBER B"/>
    <property type="match status" value="1"/>
</dbReference>
<feature type="transmembrane region" description="Helical" evidence="10">
    <location>
        <begin position="52"/>
        <end position="70"/>
    </location>
</feature>
<sequence length="327" mass="36820">MNSTPVFKKESSNRISSNHFSIVLHTLGIYILYSCSNIYQEKISTSKYGGEAYKSILFPMLLQSIGGMIVSRVLCSMKGESLKLKTRSIFLNYVSLSVLALVSANFWYYSLNFLTYPTIIISKSCKLLSIAIMNFLIFRKKLDRKKYASILLTTLSVLCFTLFGKSKDAGGFNLIGILILILGLSLDGFISVYQDSIFKKYSVSSGNMMFYSNLIRLVIASTLIVLTNNLKYSIDFISNNKEILRDLVCSSVFNVLGQLVIYSMLEKHGSLVLTTVNVSRKMLTIVLSLFLFGHEVQPLQWLCICGIILSISLELFDTKKTKKTKKE</sequence>